<dbReference type="Proteomes" id="UP000184041">
    <property type="component" value="Unassembled WGS sequence"/>
</dbReference>
<gene>
    <name evidence="1" type="ORF">SAMN05443144_1317</name>
</gene>
<protein>
    <recommendedName>
        <fullName evidence="3">Neutral/alkaline non-lysosomal ceramidase, N-terminal</fullName>
    </recommendedName>
</protein>
<evidence type="ECO:0000313" key="2">
    <source>
        <dbReference type="Proteomes" id="UP000184041"/>
    </source>
</evidence>
<evidence type="ECO:0000313" key="1">
    <source>
        <dbReference type="EMBL" id="SHG50669.1"/>
    </source>
</evidence>
<name>A0A1M5KDW5_9BACT</name>
<reference evidence="1 2" key="1">
    <citation type="submission" date="2016-11" db="EMBL/GenBank/DDBJ databases">
        <authorList>
            <person name="Jaros S."/>
            <person name="Januszkiewicz K."/>
            <person name="Wedrychowicz H."/>
        </authorList>
    </citation>
    <scope>NUCLEOTIDE SEQUENCE [LARGE SCALE GENOMIC DNA]</scope>
    <source>
        <strain evidence="1 2">DSM 21986</strain>
    </source>
</reference>
<accession>A0A1M5KDW5</accession>
<dbReference type="STRING" id="1194090.SAMN05443144_1317"/>
<organism evidence="1 2">
    <name type="scientific">Fodinibius roseus</name>
    <dbReference type="NCBI Taxonomy" id="1194090"/>
    <lineage>
        <taxon>Bacteria</taxon>
        <taxon>Pseudomonadati</taxon>
        <taxon>Balneolota</taxon>
        <taxon>Balneolia</taxon>
        <taxon>Balneolales</taxon>
        <taxon>Balneolaceae</taxon>
        <taxon>Fodinibius</taxon>
    </lineage>
</organism>
<evidence type="ECO:0008006" key="3">
    <source>
        <dbReference type="Google" id="ProtNLM"/>
    </source>
</evidence>
<keyword evidence="2" id="KW-1185">Reference proteome</keyword>
<sequence>MMINWIKAWYMAVFIGGLFPFLALGQPEEDARTFRAGAATSVITPAIGTSINGGMQDRVVKNIHDETRARAIVLDDGSTRLAIVVSDLCMIYRETLDKAKERAHALTGIPVKNMMMSATHTHSAGTACSVFQSDPDPEYLELLSTRIADAVVRASENSVPAKIGWGVGHEPSQVFNRRWKMKAGTEITNPFGGEDQVKTNPGVGNPNLLEPAGPIDPEVPVVSVKSTDDDHIALLANYSLHYVGGTGAGEISADYFGMFAEEMAGMLDTEHQAYSFVGIMSNGTSGDINNVDFTGEQHTVSGEYGQMQYVANVLAAETYKVVQNMEYRDWISLEAVQQEIELGVRLPGAEDIERAERIIERAEGPEMETLEEIYARETLLLSEYPERKSLILQSFRLGDLAIAAIPCEVFVEIGLALKEKSPFDSMFTISLANGYNGYLPTPEHHALGGYETWRARSSYLEIEASEKISREILGLLGQLKQ</sequence>
<dbReference type="AlphaFoldDB" id="A0A1M5KDW5"/>
<dbReference type="RefSeq" id="WP_084088450.1">
    <property type="nucleotide sequence ID" value="NZ_FQUS01000031.1"/>
</dbReference>
<proteinExistence type="predicted"/>
<dbReference type="OrthoDB" id="917785at2"/>
<dbReference type="EMBL" id="FQUS01000031">
    <property type="protein sequence ID" value="SHG50669.1"/>
    <property type="molecule type" value="Genomic_DNA"/>
</dbReference>